<gene>
    <name evidence="2" type="ORF">ENU96_05455</name>
</gene>
<name>A0A7V4DGQ3_9BACT</name>
<evidence type="ECO:0000313" key="2">
    <source>
        <dbReference type="EMBL" id="HGI75106.1"/>
    </source>
</evidence>
<sequence>MRRKNLVLCAFLSACFFLSSCGWFSDNPMFPKAKVRITGEVLVPSLSAASAESKNWGLTRFTFTPLNKVGVKITQCRLEYRKTDGTVLTALTRTIGTSIDVIPSQTPMASVAGIEDASVAWEADLLPPDVESYIRSNRIPVVIVNVTFSGTDYATHAVSYRGGDFGFSMLEGLPSVDLEFFCTMGSGCASCGTESSVQVGCALKVDDATVIKKVEFSINGQSAGVDTTPPFISERVGVSLSDTVTAVAAVYDVNGGVSIATKTQKASEICQIPSPSPQTPGGS</sequence>
<keyword evidence="1" id="KW-0732">Signal</keyword>
<proteinExistence type="predicted"/>
<feature type="chain" id="PRO_5030700673" evidence="1">
    <location>
        <begin position="26"/>
        <end position="283"/>
    </location>
</feature>
<dbReference type="EMBL" id="DTEN01000217">
    <property type="protein sequence ID" value="HGI75106.1"/>
    <property type="molecule type" value="Genomic_DNA"/>
</dbReference>
<reference evidence="2" key="1">
    <citation type="journal article" date="2020" name="mSystems">
        <title>Genome- and Community-Level Interaction Insights into Carbon Utilization and Element Cycling Functions of Hydrothermarchaeota in Hydrothermal Sediment.</title>
        <authorList>
            <person name="Zhou Z."/>
            <person name="Liu Y."/>
            <person name="Xu W."/>
            <person name="Pan J."/>
            <person name="Luo Z.H."/>
            <person name="Li M."/>
        </authorList>
    </citation>
    <scope>NUCLEOTIDE SEQUENCE [LARGE SCALE GENOMIC DNA]</scope>
    <source>
        <strain evidence="2">SpSt-716</strain>
    </source>
</reference>
<comment type="caution">
    <text evidence="2">The sequence shown here is derived from an EMBL/GenBank/DDBJ whole genome shotgun (WGS) entry which is preliminary data.</text>
</comment>
<feature type="signal peptide" evidence="1">
    <location>
        <begin position="1"/>
        <end position="25"/>
    </location>
</feature>
<dbReference type="AlphaFoldDB" id="A0A7V4DGQ3"/>
<organism evidence="2">
    <name type="scientific">Candidatus Caldatribacterium californiense</name>
    <dbReference type="NCBI Taxonomy" id="1454726"/>
    <lineage>
        <taxon>Bacteria</taxon>
        <taxon>Pseudomonadati</taxon>
        <taxon>Atribacterota</taxon>
        <taxon>Atribacteria</taxon>
        <taxon>Atribacterales</taxon>
        <taxon>Candidatus Caldatribacteriaceae</taxon>
        <taxon>Candidatus Caldatribacterium</taxon>
    </lineage>
</organism>
<protein>
    <submittedName>
        <fullName evidence="2">Uncharacterized protein</fullName>
    </submittedName>
</protein>
<accession>A0A7V4DGQ3</accession>
<evidence type="ECO:0000256" key="1">
    <source>
        <dbReference type="SAM" id="SignalP"/>
    </source>
</evidence>
<dbReference type="PROSITE" id="PS51257">
    <property type="entry name" value="PROKAR_LIPOPROTEIN"/>
    <property type="match status" value="1"/>
</dbReference>